<dbReference type="InterPro" id="IPR036396">
    <property type="entry name" value="Cyt_P450_sf"/>
</dbReference>
<evidence type="ECO:0000256" key="10">
    <source>
        <dbReference type="ARBA" id="ARBA00023002"/>
    </source>
</evidence>
<dbReference type="Gene3D" id="1.10.630.10">
    <property type="entry name" value="Cytochrome P450"/>
    <property type="match status" value="1"/>
</dbReference>
<evidence type="ECO:0000256" key="12">
    <source>
        <dbReference type="ARBA" id="ARBA00023033"/>
    </source>
</evidence>
<dbReference type="GO" id="GO:0016705">
    <property type="term" value="F:oxidoreductase activity, acting on paired donors, with incorporation or reduction of molecular oxygen"/>
    <property type="evidence" value="ECO:0007669"/>
    <property type="project" value="InterPro"/>
</dbReference>
<dbReference type="Pfam" id="PF00067">
    <property type="entry name" value="p450"/>
    <property type="match status" value="1"/>
</dbReference>
<evidence type="ECO:0000256" key="4">
    <source>
        <dbReference type="ARBA" id="ARBA00004406"/>
    </source>
</evidence>
<evidence type="ECO:0000256" key="9">
    <source>
        <dbReference type="ARBA" id="ARBA00022848"/>
    </source>
</evidence>
<keyword evidence="13" id="KW-0472">Membrane</keyword>
<protein>
    <recommendedName>
        <fullName evidence="16">Cytochrome</fullName>
    </recommendedName>
</protein>
<evidence type="ECO:0000256" key="11">
    <source>
        <dbReference type="ARBA" id="ARBA00023004"/>
    </source>
</evidence>
<evidence type="ECO:0000256" key="8">
    <source>
        <dbReference type="ARBA" id="ARBA00022824"/>
    </source>
</evidence>
<evidence type="ECO:0000256" key="5">
    <source>
        <dbReference type="ARBA" id="ARBA00010617"/>
    </source>
</evidence>
<dbReference type="GO" id="GO:0005506">
    <property type="term" value="F:iron ion binding"/>
    <property type="evidence" value="ECO:0007669"/>
    <property type="project" value="InterPro"/>
</dbReference>
<proteinExistence type="inferred from homology"/>
<dbReference type="VEuPathDB" id="VectorBase:LLOJ004167"/>
<evidence type="ECO:0000256" key="1">
    <source>
        <dbReference type="ARBA" id="ARBA00001971"/>
    </source>
</evidence>
<evidence type="ECO:0000256" key="6">
    <source>
        <dbReference type="ARBA" id="ARBA00022617"/>
    </source>
</evidence>
<dbReference type="PANTHER" id="PTHR24292:SF54">
    <property type="entry name" value="CYP9F3-RELATED"/>
    <property type="match status" value="1"/>
</dbReference>
<dbReference type="InterPro" id="IPR001128">
    <property type="entry name" value="Cyt_P450"/>
</dbReference>
<dbReference type="InterPro" id="IPR050476">
    <property type="entry name" value="Insect_CytP450_Detox"/>
</dbReference>
<accession>A0A1B0CIA5</accession>
<comment type="subcellular location">
    <subcellularLocation>
        <location evidence="4">Endoplasmic reticulum membrane</location>
        <topology evidence="4">Peripheral membrane protein</topology>
    </subcellularLocation>
    <subcellularLocation>
        <location evidence="3">Microsome membrane</location>
        <topology evidence="3">Peripheral membrane protein</topology>
    </subcellularLocation>
</comment>
<keyword evidence="11" id="KW-0408">Iron</keyword>
<dbReference type="Proteomes" id="UP000092461">
    <property type="component" value="Unassembled WGS sequence"/>
</dbReference>
<dbReference type="GO" id="GO:0004497">
    <property type="term" value="F:monooxygenase activity"/>
    <property type="evidence" value="ECO:0007669"/>
    <property type="project" value="UniProtKB-KW"/>
</dbReference>
<evidence type="ECO:0000256" key="2">
    <source>
        <dbReference type="ARBA" id="ARBA00003690"/>
    </source>
</evidence>
<sequence>MITPSQTSSKVRLMFDSINDICHQVVDFLKAESIETNPKAYEVGDLFARSLIDILGACVFGIKVDSFKESNNTYYKNAKEISCLASLGFNVRMIGGAICPKLMKFLGINLLNVDKVEFLKNLVLSNIKTRRSTKAKHSDFIQFLSDVHEKEGINQNLTSSEFSDDNIAYECIFLLLVGLEATTSVLNFLAYELAKNPLIQEKLFEEIQTFREELKEGKLSYEILLNMKYLDMVVSEGLRKWPSFAYHDRICTKDYTMEYETGKTYTFNKGDVIWIPFVDYHRNPKYFLHPENFDPERFSRKSSFN</sequence>
<keyword evidence="12" id="KW-0503">Monooxygenase</keyword>
<keyword evidence="9" id="KW-0492">Microsome</keyword>
<dbReference type="EMBL" id="AJWK01013127">
    <property type="status" value="NOT_ANNOTATED_CDS"/>
    <property type="molecule type" value="Genomic_DNA"/>
</dbReference>
<keyword evidence="15" id="KW-1185">Reference proteome</keyword>
<name>A0A1B0CIA5_LUTLO</name>
<dbReference type="VEuPathDB" id="VectorBase:LLONM1_006654"/>
<keyword evidence="10" id="KW-0560">Oxidoreductase</keyword>
<keyword evidence="7" id="KW-0479">Metal-binding</keyword>
<evidence type="ECO:0000256" key="3">
    <source>
        <dbReference type="ARBA" id="ARBA00004174"/>
    </source>
</evidence>
<keyword evidence="8" id="KW-0256">Endoplasmic reticulum</keyword>
<comment type="function">
    <text evidence="2">May be involved in the metabolism of insect hormones and in the breakdown of synthetic insecticides.</text>
</comment>
<evidence type="ECO:0000256" key="7">
    <source>
        <dbReference type="ARBA" id="ARBA00022723"/>
    </source>
</evidence>
<dbReference type="SUPFAM" id="SSF48264">
    <property type="entry name" value="Cytochrome P450"/>
    <property type="match status" value="1"/>
</dbReference>
<evidence type="ECO:0008006" key="16">
    <source>
        <dbReference type="Google" id="ProtNLM"/>
    </source>
</evidence>
<evidence type="ECO:0000313" key="14">
    <source>
        <dbReference type="EnsemblMetazoa" id="LLOJ004167-PA"/>
    </source>
</evidence>
<organism evidence="14 15">
    <name type="scientific">Lutzomyia longipalpis</name>
    <name type="common">Sand fly</name>
    <dbReference type="NCBI Taxonomy" id="7200"/>
    <lineage>
        <taxon>Eukaryota</taxon>
        <taxon>Metazoa</taxon>
        <taxon>Ecdysozoa</taxon>
        <taxon>Arthropoda</taxon>
        <taxon>Hexapoda</taxon>
        <taxon>Insecta</taxon>
        <taxon>Pterygota</taxon>
        <taxon>Neoptera</taxon>
        <taxon>Endopterygota</taxon>
        <taxon>Diptera</taxon>
        <taxon>Nematocera</taxon>
        <taxon>Psychodoidea</taxon>
        <taxon>Psychodidae</taxon>
        <taxon>Lutzomyia</taxon>
        <taxon>Lutzomyia</taxon>
    </lineage>
</organism>
<dbReference type="PANTHER" id="PTHR24292">
    <property type="entry name" value="CYTOCHROME P450"/>
    <property type="match status" value="1"/>
</dbReference>
<comment type="similarity">
    <text evidence="5">Belongs to the cytochrome P450 family.</text>
</comment>
<keyword evidence="6" id="KW-0349">Heme</keyword>
<dbReference type="GO" id="GO:0020037">
    <property type="term" value="F:heme binding"/>
    <property type="evidence" value="ECO:0007669"/>
    <property type="project" value="InterPro"/>
</dbReference>
<evidence type="ECO:0000256" key="13">
    <source>
        <dbReference type="ARBA" id="ARBA00023136"/>
    </source>
</evidence>
<dbReference type="EnsemblMetazoa" id="LLOJ004167-RA">
    <property type="protein sequence ID" value="LLOJ004167-PA"/>
    <property type="gene ID" value="LLOJ004167"/>
</dbReference>
<dbReference type="AlphaFoldDB" id="A0A1B0CIA5"/>
<reference evidence="14" key="1">
    <citation type="submission" date="2020-05" db="UniProtKB">
        <authorList>
            <consortium name="EnsemblMetazoa"/>
        </authorList>
    </citation>
    <scope>IDENTIFICATION</scope>
    <source>
        <strain evidence="14">Jacobina</strain>
    </source>
</reference>
<comment type="cofactor">
    <cofactor evidence="1">
        <name>heme</name>
        <dbReference type="ChEBI" id="CHEBI:30413"/>
    </cofactor>
</comment>
<evidence type="ECO:0000313" key="15">
    <source>
        <dbReference type="Proteomes" id="UP000092461"/>
    </source>
</evidence>
<dbReference type="GO" id="GO:0005789">
    <property type="term" value="C:endoplasmic reticulum membrane"/>
    <property type="evidence" value="ECO:0007669"/>
    <property type="project" value="UniProtKB-SubCell"/>
</dbReference>